<dbReference type="EMBL" id="BARW01022354">
    <property type="protein sequence ID" value="GAI98492.1"/>
    <property type="molecule type" value="Genomic_DNA"/>
</dbReference>
<name>X1SZM7_9ZZZZ</name>
<comment type="caution">
    <text evidence="1">The sequence shown here is derived from an EMBL/GenBank/DDBJ whole genome shotgun (WGS) entry which is preliminary data.</text>
</comment>
<evidence type="ECO:0000313" key="1">
    <source>
        <dbReference type="EMBL" id="GAI98492.1"/>
    </source>
</evidence>
<reference evidence="1" key="1">
    <citation type="journal article" date="2014" name="Front. Microbiol.">
        <title>High frequency of phylogenetically diverse reductive dehalogenase-homologous genes in deep subseafloor sedimentary metagenomes.</title>
        <authorList>
            <person name="Kawai M."/>
            <person name="Futagami T."/>
            <person name="Toyoda A."/>
            <person name="Takaki Y."/>
            <person name="Nishi S."/>
            <person name="Hori S."/>
            <person name="Arai W."/>
            <person name="Tsubouchi T."/>
            <person name="Morono Y."/>
            <person name="Uchiyama I."/>
            <person name="Ito T."/>
            <person name="Fujiyama A."/>
            <person name="Inagaki F."/>
            <person name="Takami H."/>
        </authorList>
    </citation>
    <scope>NUCLEOTIDE SEQUENCE</scope>
    <source>
        <strain evidence="1">Expedition CK06-06</strain>
    </source>
</reference>
<organism evidence="1">
    <name type="scientific">marine sediment metagenome</name>
    <dbReference type="NCBI Taxonomy" id="412755"/>
    <lineage>
        <taxon>unclassified sequences</taxon>
        <taxon>metagenomes</taxon>
        <taxon>ecological metagenomes</taxon>
    </lineage>
</organism>
<proteinExistence type="predicted"/>
<feature type="non-terminal residue" evidence="1">
    <location>
        <position position="1"/>
    </location>
</feature>
<protein>
    <submittedName>
        <fullName evidence="1">Uncharacterized protein</fullName>
    </submittedName>
</protein>
<accession>X1SZM7</accession>
<sequence>RDWEASTLAGETNWKTGVDQAAAKGLFPKGVKAAGTEKWKDHSLKKGPTRFIEGVGYAGPDFEKGYDPYHAAYERLTLPARWPRRDPRNLERVRATVNCFIDEKVGS</sequence>
<dbReference type="AlphaFoldDB" id="X1SZM7"/>
<gene>
    <name evidence="1" type="ORF">S12H4_37336</name>
</gene>